<keyword evidence="1" id="KW-0732">Signal</keyword>
<accession>A0A239LR30</accession>
<protein>
    <submittedName>
        <fullName evidence="2">Uncharacterized protein</fullName>
    </submittedName>
</protein>
<reference evidence="2 3" key="1">
    <citation type="submission" date="2017-06" db="EMBL/GenBank/DDBJ databases">
        <authorList>
            <person name="Kim H.J."/>
            <person name="Triplett B.A."/>
        </authorList>
    </citation>
    <scope>NUCLEOTIDE SEQUENCE [LARGE SCALE GENOMIC DNA]</scope>
    <source>
        <strain evidence="2 3">DSM 18704</strain>
    </source>
</reference>
<dbReference type="Proteomes" id="UP000198356">
    <property type="component" value="Unassembled WGS sequence"/>
</dbReference>
<feature type="signal peptide" evidence="1">
    <location>
        <begin position="1"/>
        <end position="18"/>
    </location>
</feature>
<name>A0A239LR30_9BACT</name>
<proteinExistence type="predicted"/>
<dbReference type="EMBL" id="FZOU01000007">
    <property type="protein sequence ID" value="SNT33016.1"/>
    <property type="molecule type" value="Genomic_DNA"/>
</dbReference>
<keyword evidence="3" id="KW-1185">Reference proteome</keyword>
<evidence type="ECO:0000313" key="2">
    <source>
        <dbReference type="EMBL" id="SNT33016.1"/>
    </source>
</evidence>
<dbReference type="AlphaFoldDB" id="A0A239LR30"/>
<feature type="chain" id="PRO_5012964027" evidence="1">
    <location>
        <begin position="19"/>
        <end position="116"/>
    </location>
</feature>
<sequence length="116" mass="12586">MKKLALALLLMQPMFLSAAPKVNPADYTTTVHVISSHWSLGNNGGVQILQALIDGQQVELLGHGEGVLKLGNYKAAPLQPAYHPRPNGHDDNVAYQFLFPTGETRNFDVTGYSTTP</sequence>
<organism evidence="2 3">
    <name type="scientific">Granulicella rosea</name>
    <dbReference type="NCBI Taxonomy" id="474952"/>
    <lineage>
        <taxon>Bacteria</taxon>
        <taxon>Pseudomonadati</taxon>
        <taxon>Acidobacteriota</taxon>
        <taxon>Terriglobia</taxon>
        <taxon>Terriglobales</taxon>
        <taxon>Acidobacteriaceae</taxon>
        <taxon>Granulicella</taxon>
    </lineage>
</organism>
<evidence type="ECO:0000256" key="1">
    <source>
        <dbReference type="SAM" id="SignalP"/>
    </source>
</evidence>
<gene>
    <name evidence="2" type="ORF">SAMN05421770_107230</name>
</gene>
<evidence type="ECO:0000313" key="3">
    <source>
        <dbReference type="Proteomes" id="UP000198356"/>
    </source>
</evidence>